<dbReference type="PANTHER" id="PTHR10353">
    <property type="entry name" value="GLYCOSYL HYDROLASE"/>
    <property type="match status" value="1"/>
</dbReference>
<dbReference type="OrthoDB" id="65569at2759"/>
<sequence length="121" mass="13866">MRNDEVGDDAMNSYHQFREDIALLKSYGSNAYRFSISWPRVIPLGGRDDPINEKGLQFYSDLVDECISHGITPFPTLYHWDLPLALEQKYEGWSDTEQIVADFVRYADVLFARLGDRASTG</sequence>
<dbReference type="Pfam" id="PF00232">
    <property type="entry name" value="Glyco_hydro_1"/>
    <property type="match status" value="1"/>
</dbReference>
<evidence type="ECO:0000256" key="1">
    <source>
        <dbReference type="RuleBase" id="RU003690"/>
    </source>
</evidence>
<dbReference type="STRING" id="1890683.A0A427XW02"/>
<reference evidence="2 3" key="1">
    <citation type="submission" date="2018-11" db="EMBL/GenBank/DDBJ databases">
        <title>Genome sequence of Saitozyma podzolica DSM 27192.</title>
        <authorList>
            <person name="Aliyu H."/>
            <person name="Gorte O."/>
            <person name="Ochsenreither K."/>
        </authorList>
    </citation>
    <scope>NUCLEOTIDE SEQUENCE [LARGE SCALE GENOMIC DNA]</scope>
    <source>
        <strain evidence="2 3">DSM 27192</strain>
    </source>
</reference>
<dbReference type="AlphaFoldDB" id="A0A427XW02"/>
<dbReference type="EMBL" id="RSCD01000025">
    <property type="protein sequence ID" value="RSH83049.1"/>
    <property type="molecule type" value="Genomic_DNA"/>
</dbReference>
<proteinExistence type="inferred from homology"/>
<protein>
    <submittedName>
        <fullName evidence="2">Beta-glucosidase 1B</fullName>
    </submittedName>
</protein>
<dbReference type="InterPro" id="IPR001360">
    <property type="entry name" value="Glyco_hydro_1"/>
</dbReference>
<organism evidence="2 3">
    <name type="scientific">Saitozyma podzolica</name>
    <dbReference type="NCBI Taxonomy" id="1890683"/>
    <lineage>
        <taxon>Eukaryota</taxon>
        <taxon>Fungi</taxon>
        <taxon>Dikarya</taxon>
        <taxon>Basidiomycota</taxon>
        <taxon>Agaricomycotina</taxon>
        <taxon>Tremellomycetes</taxon>
        <taxon>Tremellales</taxon>
        <taxon>Trimorphomycetaceae</taxon>
        <taxon>Saitozyma</taxon>
    </lineage>
</organism>
<dbReference type="Proteomes" id="UP000279259">
    <property type="component" value="Unassembled WGS sequence"/>
</dbReference>
<dbReference type="GO" id="GO:0005975">
    <property type="term" value="P:carbohydrate metabolic process"/>
    <property type="evidence" value="ECO:0007669"/>
    <property type="project" value="InterPro"/>
</dbReference>
<evidence type="ECO:0000313" key="2">
    <source>
        <dbReference type="EMBL" id="RSH83049.1"/>
    </source>
</evidence>
<comment type="similarity">
    <text evidence="1">Belongs to the glycosyl hydrolase 1 family.</text>
</comment>
<dbReference type="Gene3D" id="3.20.20.80">
    <property type="entry name" value="Glycosidases"/>
    <property type="match status" value="1"/>
</dbReference>
<comment type="caution">
    <text evidence="2">The sequence shown here is derived from an EMBL/GenBank/DDBJ whole genome shotgun (WGS) entry which is preliminary data.</text>
</comment>
<accession>A0A427XW02</accession>
<dbReference type="PANTHER" id="PTHR10353:SF134">
    <property type="entry name" value="PUTATIVE (AFU_ORTHOLOGUE AFUA_3G12600)-RELATED"/>
    <property type="match status" value="1"/>
</dbReference>
<evidence type="ECO:0000313" key="3">
    <source>
        <dbReference type="Proteomes" id="UP000279259"/>
    </source>
</evidence>
<dbReference type="GO" id="GO:0008422">
    <property type="term" value="F:beta-glucosidase activity"/>
    <property type="evidence" value="ECO:0007669"/>
    <property type="project" value="TreeGrafter"/>
</dbReference>
<dbReference type="InterPro" id="IPR017853">
    <property type="entry name" value="GH"/>
</dbReference>
<dbReference type="SUPFAM" id="SSF51445">
    <property type="entry name" value="(Trans)glycosidases"/>
    <property type="match status" value="1"/>
</dbReference>
<keyword evidence="3" id="KW-1185">Reference proteome</keyword>
<gene>
    <name evidence="2" type="primary">BGL1B_1</name>
    <name evidence="2" type="ORF">EHS25_005759</name>
</gene>
<name>A0A427XW02_9TREE</name>